<dbReference type="SUPFAM" id="SSF51445">
    <property type="entry name" value="(Trans)glycosidases"/>
    <property type="match status" value="1"/>
</dbReference>
<dbReference type="OrthoDB" id="421038at2759"/>
<dbReference type="EMBL" id="MU004403">
    <property type="protein sequence ID" value="KAF2652384.1"/>
    <property type="molecule type" value="Genomic_DNA"/>
</dbReference>
<dbReference type="GO" id="GO:0071970">
    <property type="term" value="P:fungal-type cell wall (1-&gt;3)-beta-D-glucan biosynthetic process"/>
    <property type="evidence" value="ECO:0007669"/>
    <property type="project" value="TreeGrafter"/>
</dbReference>
<evidence type="ECO:0000256" key="1">
    <source>
        <dbReference type="ARBA" id="ARBA00004609"/>
    </source>
</evidence>
<evidence type="ECO:0000256" key="2">
    <source>
        <dbReference type="ARBA" id="ARBA00007528"/>
    </source>
</evidence>
<keyword evidence="9" id="KW-1185">Reference proteome</keyword>
<feature type="compositionally biased region" description="Polar residues" evidence="6">
    <location>
        <begin position="310"/>
        <end position="323"/>
    </location>
</feature>
<evidence type="ECO:0000256" key="5">
    <source>
        <dbReference type="RuleBase" id="RU361209"/>
    </source>
</evidence>
<name>A0A6A6T1I2_9PLEO</name>
<keyword evidence="4" id="KW-0325">Glycoprotein</keyword>
<gene>
    <name evidence="8" type="ORF">K491DRAFT_706456</name>
</gene>
<keyword evidence="7" id="KW-0812">Transmembrane</keyword>
<keyword evidence="5" id="KW-0336">GPI-anchor</keyword>
<comment type="function">
    <text evidence="5">Splits internally a 1,3-beta-glucan molecule and transfers the newly generated reducing end (the donor) to the non-reducing end of another 1,3-beta-glucan molecule (the acceptor) forming a 1,3-beta linkage, resulting in the elongation of 1,3-beta-glucan chains in the cell wall.</text>
</comment>
<keyword evidence="5" id="KW-0808">Transferase</keyword>
<dbReference type="InterPro" id="IPR004886">
    <property type="entry name" value="Glucanosyltransferase"/>
</dbReference>
<keyword evidence="3 5" id="KW-0732">Signal</keyword>
<accession>A0A6A6T1I2</accession>
<sequence>MRSTLLTCALAGLSAVDAISTISAKGAKFFTSDGNQFFVRGVAYQLVPEDPLIDDTQCKLDSALMQKLGVNSIRVYHVDANGKHDDCMKTFEDAGIYVWLDLDDFDSQIEQIAPHWNQTQVTSFQKVMDAFANYDNVAGFFVGNEVVTTENGTVAAPFVKAAGRDLKAYRDSKGYRKIPIGYSAADIAYNRPMLQNYFACGDNASEALDFFGLNTYSWCGDSSYSQSGYDQRVEEAKILNIPIFITETGCRQPQPRNFQDQSAIFGEMASVYNGAIIYEWIEETNDYGLITYGEKVDPAASGAPPDGYTRSGTPTPKNPDFTNLSNQWKTLTASSIKEADYKPSISAPACPSYQSASGSQWQVSGNVALPTVGQTYNAQQATQTGGGNNAGPTGTAANPSASATKGAAAGSPVREVQGMGIGLVGVLVGFFWWM</sequence>
<feature type="region of interest" description="Disordered" evidence="6">
    <location>
        <begin position="380"/>
        <end position="406"/>
    </location>
</feature>
<evidence type="ECO:0000256" key="6">
    <source>
        <dbReference type="SAM" id="MobiDB-lite"/>
    </source>
</evidence>
<dbReference type="GO" id="GO:0016787">
    <property type="term" value="F:hydrolase activity"/>
    <property type="evidence" value="ECO:0007669"/>
    <property type="project" value="UniProtKB-KW"/>
</dbReference>
<evidence type="ECO:0000256" key="3">
    <source>
        <dbReference type="ARBA" id="ARBA00022729"/>
    </source>
</evidence>
<feature type="transmembrane region" description="Helical" evidence="7">
    <location>
        <begin position="416"/>
        <end position="433"/>
    </location>
</feature>
<evidence type="ECO:0000313" key="9">
    <source>
        <dbReference type="Proteomes" id="UP000799324"/>
    </source>
</evidence>
<proteinExistence type="inferred from homology"/>
<keyword evidence="7" id="KW-1133">Transmembrane helix</keyword>
<feature type="region of interest" description="Disordered" evidence="6">
    <location>
        <begin position="301"/>
        <end position="323"/>
    </location>
</feature>
<dbReference type="PANTHER" id="PTHR31468:SF8">
    <property type="entry name" value="1,3-BETA-GLUCANOSYLTRANSFERASE GAS2"/>
    <property type="match status" value="1"/>
</dbReference>
<comment type="similarity">
    <text evidence="2 5">Belongs to the glycosyl hydrolase 72 family.</text>
</comment>
<dbReference type="Pfam" id="PF03198">
    <property type="entry name" value="Glyco_hydro_72"/>
    <property type="match status" value="1"/>
</dbReference>
<evidence type="ECO:0000256" key="4">
    <source>
        <dbReference type="ARBA" id="ARBA00023180"/>
    </source>
</evidence>
<dbReference type="GO" id="GO:0042124">
    <property type="term" value="F:1,3-beta-glucanosyltransferase activity"/>
    <property type="evidence" value="ECO:0007669"/>
    <property type="project" value="TreeGrafter"/>
</dbReference>
<dbReference type="Gene3D" id="3.20.20.80">
    <property type="entry name" value="Glycosidases"/>
    <property type="match status" value="1"/>
</dbReference>
<dbReference type="PANTHER" id="PTHR31468">
    <property type="entry name" value="1,3-BETA-GLUCANOSYLTRANSFERASE GAS1"/>
    <property type="match status" value="1"/>
</dbReference>
<dbReference type="Proteomes" id="UP000799324">
    <property type="component" value="Unassembled WGS sequence"/>
</dbReference>
<reference evidence="8" key="1">
    <citation type="journal article" date="2020" name="Stud. Mycol.">
        <title>101 Dothideomycetes genomes: a test case for predicting lifestyles and emergence of pathogens.</title>
        <authorList>
            <person name="Haridas S."/>
            <person name="Albert R."/>
            <person name="Binder M."/>
            <person name="Bloem J."/>
            <person name="Labutti K."/>
            <person name="Salamov A."/>
            <person name="Andreopoulos B."/>
            <person name="Baker S."/>
            <person name="Barry K."/>
            <person name="Bills G."/>
            <person name="Bluhm B."/>
            <person name="Cannon C."/>
            <person name="Castanera R."/>
            <person name="Culley D."/>
            <person name="Daum C."/>
            <person name="Ezra D."/>
            <person name="Gonzalez J."/>
            <person name="Henrissat B."/>
            <person name="Kuo A."/>
            <person name="Liang C."/>
            <person name="Lipzen A."/>
            <person name="Lutzoni F."/>
            <person name="Magnuson J."/>
            <person name="Mondo S."/>
            <person name="Nolan M."/>
            <person name="Ohm R."/>
            <person name="Pangilinan J."/>
            <person name="Park H.-J."/>
            <person name="Ramirez L."/>
            <person name="Alfaro M."/>
            <person name="Sun H."/>
            <person name="Tritt A."/>
            <person name="Yoshinaga Y."/>
            <person name="Zwiers L.-H."/>
            <person name="Turgeon B."/>
            <person name="Goodwin S."/>
            <person name="Spatafora J."/>
            <person name="Crous P."/>
            <person name="Grigoriev I."/>
        </authorList>
    </citation>
    <scope>NUCLEOTIDE SEQUENCE</scope>
    <source>
        <strain evidence="8">CBS 122681</strain>
    </source>
</reference>
<dbReference type="GO" id="GO:0098552">
    <property type="term" value="C:side of membrane"/>
    <property type="evidence" value="ECO:0007669"/>
    <property type="project" value="UniProtKB-KW"/>
</dbReference>
<dbReference type="InterPro" id="IPR017853">
    <property type="entry name" value="GH"/>
</dbReference>
<feature type="chain" id="PRO_5025716789" description="1,3-beta-glucanosyltransferase" evidence="5">
    <location>
        <begin position="19"/>
        <end position="434"/>
    </location>
</feature>
<keyword evidence="5" id="KW-0449">Lipoprotein</keyword>
<dbReference type="GO" id="GO:0031505">
    <property type="term" value="P:fungal-type cell wall organization"/>
    <property type="evidence" value="ECO:0007669"/>
    <property type="project" value="TreeGrafter"/>
</dbReference>
<dbReference type="EC" id="2.4.1.-" evidence="5"/>
<evidence type="ECO:0000256" key="7">
    <source>
        <dbReference type="SAM" id="Phobius"/>
    </source>
</evidence>
<keyword evidence="5 7" id="KW-0472">Membrane</keyword>
<dbReference type="AlphaFoldDB" id="A0A6A6T1I2"/>
<dbReference type="GO" id="GO:0005886">
    <property type="term" value="C:plasma membrane"/>
    <property type="evidence" value="ECO:0007669"/>
    <property type="project" value="UniProtKB-SubCell"/>
</dbReference>
<protein>
    <recommendedName>
        <fullName evidence="5">1,3-beta-glucanosyltransferase</fullName>
        <ecNumber evidence="5">2.4.1.-</ecNumber>
    </recommendedName>
</protein>
<feature type="signal peptide" evidence="5">
    <location>
        <begin position="1"/>
        <end position="18"/>
    </location>
</feature>
<feature type="compositionally biased region" description="Low complexity" evidence="6">
    <location>
        <begin position="390"/>
        <end position="406"/>
    </location>
</feature>
<organism evidence="8 9">
    <name type="scientific">Lophiostoma macrostomum CBS 122681</name>
    <dbReference type="NCBI Taxonomy" id="1314788"/>
    <lineage>
        <taxon>Eukaryota</taxon>
        <taxon>Fungi</taxon>
        <taxon>Dikarya</taxon>
        <taxon>Ascomycota</taxon>
        <taxon>Pezizomycotina</taxon>
        <taxon>Dothideomycetes</taxon>
        <taxon>Pleosporomycetidae</taxon>
        <taxon>Pleosporales</taxon>
        <taxon>Lophiostomataceae</taxon>
        <taxon>Lophiostoma</taxon>
    </lineage>
</organism>
<comment type="subcellular location">
    <subcellularLocation>
        <location evidence="1 5">Cell membrane</location>
        <topology evidence="1 5">Lipid-anchor</topology>
        <topology evidence="1 5">GPI-anchor</topology>
    </subcellularLocation>
</comment>
<evidence type="ECO:0000313" key="8">
    <source>
        <dbReference type="EMBL" id="KAF2652384.1"/>
    </source>
</evidence>
<keyword evidence="8" id="KW-0378">Hydrolase</keyword>